<dbReference type="PROSITE" id="PS50089">
    <property type="entry name" value="ZF_RING_2"/>
    <property type="match status" value="1"/>
</dbReference>
<evidence type="ECO:0000313" key="13">
    <source>
        <dbReference type="Proteomes" id="UP001175261"/>
    </source>
</evidence>
<dbReference type="EMBL" id="JAPDFR010000001">
    <property type="protein sequence ID" value="KAK0392220.1"/>
    <property type="molecule type" value="Genomic_DNA"/>
</dbReference>
<protein>
    <submittedName>
        <fullName evidence="12">Uncharacterized protein</fullName>
    </submittedName>
</protein>
<evidence type="ECO:0000256" key="8">
    <source>
        <dbReference type="SAM" id="MobiDB-lite"/>
    </source>
</evidence>
<evidence type="ECO:0000256" key="3">
    <source>
        <dbReference type="ARBA" id="ARBA00022771"/>
    </source>
</evidence>
<feature type="domain" description="RING-type" evidence="9">
    <location>
        <begin position="1103"/>
        <end position="1141"/>
    </location>
</feature>
<name>A0AA39GRH3_SARSR</name>
<dbReference type="PANTHER" id="PTHR45865:SF1">
    <property type="entry name" value="E3 UBIQUITIN-PROTEIN LIGASE SHPRH"/>
    <property type="match status" value="1"/>
</dbReference>
<dbReference type="SMART" id="SM00184">
    <property type="entry name" value="RING"/>
    <property type="match status" value="1"/>
</dbReference>
<dbReference type="PROSITE" id="PS51194">
    <property type="entry name" value="HELICASE_CTER"/>
    <property type="match status" value="1"/>
</dbReference>
<dbReference type="InterPro" id="IPR001650">
    <property type="entry name" value="Helicase_C-like"/>
</dbReference>
<dbReference type="InterPro" id="IPR017907">
    <property type="entry name" value="Znf_RING_CS"/>
</dbReference>
<gene>
    <name evidence="12" type="ORF">NLU13_1717</name>
</gene>
<dbReference type="InterPro" id="IPR013083">
    <property type="entry name" value="Znf_RING/FYVE/PHD"/>
</dbReference>
<dbReference type="GO" id="GO:0016787">
    <property type="term" value="F:hydrolase activity"/>
    <property type="evidence" value="ECO:0007669"/>
    <property type="project" value="UniProtKB-KW"/>
</dbReference>
<dbReference type="InterPro" id="IPR000330">
    <property type="entry name" value="SNF2_N"/>
</dbReference>
<evidence type="ECO:0000256" key="7">
    <source>
        <dbReference type="PROSITE-ProRule" id="PRU00175"/>
    </source>
</evidence>
<dbReference type="GO" id="GO:0008270">
    <property type="term" value="F:zinc ion binding"/>
    <property type="evidence" value="ECO:0007669"/>
    <property type="project" value="UniProtKB-KW"/>
</dbReference>
<dbReference type="InterPro" id="IPR014001">
    <property type="entry name" value="Helicase_ATP-bd"/>
</dbReference>
<keyword evidence="2" id="KW-0547">Nucleotide-binding</keyword>
<dbReference type="PROSITE" id="PS51192">
    <property type="entry name" value="HELICASE_ATP_BIND_1"/>
    <property type="match status" value="1"/>
</dbReference>
<reference evidence="12" key="1">
    <citation type="submission" date="2022-10" db="EMBL/GenBank/DDBJ databases">
        <title>Determination and structural analysis of whole genome sequence of Sarocladium strictum F4-1.</title>
        <authorList>
            <person name="Hu L."/>
            <person name="Jiang Y."/>
        </authorList>
    </citation>
    <scope>NUCLEOTIDE SEQUENCE</scope>
    <source>
        <strain evidence="12">F4-1</strain>
    </source>
</reference>
<keyword evidence="13" id="KW-1185">Reference proteome</keyword>
<feature type="domain" description="Helicase ATP-binding" evidence="10">
    <location>
        <begin position="307"/>
        <end position="506"/>
    </location>
</feature>
<feature type="region of interest" description="Disordered" evidence="8">
    <location>
        <begin position="705"/>
        <end position="737"/>
    </location>
</feature>
<evidence type="ECO:0000256" key="1">
    <source>
        <dbReference type="ARBA" id="ARBA00022723"/>
    </source>
</evidence>
<dbReference type="SUPFAM" id="SSF57850">
    <property type="entry name" value="RING/U-box"/>
    <property type="match status" value="1"/>
</dbReference>
<feature type="compositionally biased region" description="Polar residues" evidence="8">
    <location>
        <begin position="1164"/>
        <end position="1181"/>
    </location>
</feature>
<proteinExistence type="predicted"/>
<dbReference type="Pfam" id="PF00176">
    <property type="entry name" value="SNF2-rel_dom"/>
    <property type="match status" value="1"/>
</dbReference>
<feature type="domain" description="Helicase C-terminal" evidence="11">
    <location>
        <begin position="1221"/>
        <end position="1374"/>
    </location>
</feature>
<dbReference type="InterPro" id="IPR052583">
    <property type="entry name" value="ATP-helicase/E3_Ub-Ligase"/>
</dbReference>
<keyword evidence="4" id="KW-0378">Hydrolase</keyword>
<dbReference type="InterPro" id="IPR001841">
    <property type="entry name" value="Znf_RING"/>
</dbReference>
<sequence length="1469" mass="166163">MPQAKQISHTHIGFDDTFPDALISGLLSLPSQAAQRDDGDHSDEPRLKRRRVDASLPPICVCEGYVSFTRRSGRGTPLSERRHDVHQQLQLHYSDRARVWQLRGKALGKDHYSVSTKDENMSQNWRILGETARLNGPVKPGDVWAQRSVDIKRDDKATCITFHVQVFWDPASSPFMPYGSKAQRHLASFLLENAYPDPSPESGPHQWSPMDFYDAVHVPPKHDPESESIHVPHLDTDLYPFQKRAVQWALHREGVKWSGAMHGIVSLPAKPSPTTSALFRRVTDVRGQEFFVSDVLRLATRDTAPFAQAETAVSGGILAEEMGLGKTLEVISIVLLHQRGTSPRSSAEHYHHLTQSGATLIVTPASLRQQWLTELAKHAPTLRVHDYKGCKNLKEAGYDNAVEDLAAYDVVITTYAVLSSEIHFAMAPPERSRRQERKYERKESPLVKIGWWRLCLDEAQMIENGFSQAAQVARAIPRANAWAITGTPVKDGVQDLFGLLVFLRYEPFCSHLQMRQALISSKKKPFQTLFKSMALRHTKALVRDQLKLPPQKRYVISIPFTPVEEQHYQSLYREMAEACGLGLDGGPLTDDWTPENHVEEMRSWLNRLRQTALHPEVGAQNRRALGSNRARPLRTVDEVLDAMLDQSEATMKADERAYLSSKLTRGQLFENSPRVREALQIWLEVREEVRAMVVEARESLRHAIQESKTTGRKTVNELDSQEDDDSSDDELDDPETRGRVGECRRRLRFSLEMLHKAVFFCANAYFQIRDNPEMTDPESEEHKRLKALEDAGYEEAKILRREILEQSHRRATRLMKRLAKKANEQSFAEIPELTVRSEKGIETSRIVSDLEALYDRLNEQANIIDEWREHLIQLLLKPLLDEEDEAEFTGEELADSTKFQDELMVYVTALRAAIADRGDAISGQSNELIKHETLTSMRLAKDGNGPAPEKLLELLDVRARINPRTEGFSMRSALSQFRTLTVMYNREAGFATQRTVAEYTIASSHLESTQAFMKKQTKAALALESEIEDFRAAMNTRVEFYRQLQAVSDSVLPYDGPTGEMIALGMHRTEDDLLKRLAQARAKHRYLLNLKDAGAKSSEPRMCVICQSAFTTGVLTVCGHQFCKECMLMWFKHRHNCPTCKRQLTSHDLHDITMQPRELKVHSEGSSIGQSANDQSPTSAQKGRPGGPRRTGIYSEFNADKLAEIKKIELDGPSFTTKVDMLVQHLLWLRETDPGAKTIMFSQYKDFLVVLRTALSRYRIGFSSIDDTNGITKFTTDPSVEAFLLHARAHSSGLNLVNANHVFLCEPLLNTALELQAIARVDRIGQQHETTVWLYLVSGTVEESIHELSVQRRMQHMRRDNIHAPSNGKGKDRSKELTPELLDAKIEEANTLEMEHASLSKLMSKDRAAGELVDKGDLWECLFGHVARGKQIATPDNRLQEQAVIGYLAAEAAQARITEQQGEDAARPS</sequence>
<dbReference type="InterPro" id="IPR027417">
    <property type="entry name" value="P-loop_NTPase"/>
</dbReference>
<evidence type="ECO:0000259" key="10">
    <source>
        <dbReference type="PROSITE" id="PS51192"/>
    </source>
</evidence>
<feature type="region of interest" description="Disordered" evidence="8">
    <location>
        <begin position="1160"/>
        <end position="1192"/>
    </location>
</feature>
<dbReference type="InterPro" id="IPR059033">
    <property type="entry name" value="C144_05_dom"/>
</dbReference>
<dbReference type="Proteomes" id="UP001175261">
    <property type="component" value="Unassembled WGS sequence"/>
</dbReference>
<dbReference type="Gene3D" id="3.30.40.10">
    <property type="entry name" value="Zinc/RING finger domain, C3HC4 (zinc finger)"/>
    <property type="match status" value="1"/>
</dbReference>
<dbReference type="GO" id="GO:0005524">
    <property type="term" value="F:ATP binding"/>
    <property type="evidence" value="ECO:0007669"/>
    <property type="project" value="InterPro"/>
</dbReference>
<dbReference type="CDD" id="cd18793">
    <property type="entry name" value="SF2_C_SNF"/>
    <property type="match status" value="1"/>
</dbReference>
<keyword evidence="6" id="KW-0067">ATP-binding</keyword>
<evidence type="ECO:0000259" key="11">
    <source>
        <dbReference type="PROSITE" id="PS51194"/>
    </source>
</evidence>
<dbReference type="SMART" id="SM00487">
    <property type="entry name" value="DEXDc"/>
    <property type="match status" value="1"/>
</dbReference>
<keyword evidence="5" id="KW-0862">Zinc</keyword>
<evidence type="ECO:0000256" key="5">
    <source>
        <dbReference type="ARBA" id="ARBA00022833"/>
    </source>
</evidence>
<evidence type="ECO:0000256" key="4">
    <source>
        <dbReference type="ARBA" id="ARBA00022801"/>
    </source>
</evidence>
<feature type="compositionally biased region" description="Basic and acidic residues" evidence="8">
    <location>
        <begin position="35"/>
        <end position="46"/>
    </location>
</feature>
<dbReference type="GO" id="GO:0061630">
    <property type="term" value="F:ubiquitin protein ligase activity"/>
    <property type="evidence" value="ECO:0007669"/>
    <property type="project" value="TreeGrafter"/>
</dbReference>
<dbReference type="Gene3D" id="3.40.50.10810">
    <property type="entry name" value="Tandem AAA-ATPase domain"/>
    <property type="match status" value="1"/>
</dbReference>
<feature type="region of interest" description="Disordered" evidence="8">
    <location>
        <begin position="1357"/>
        <end position="1376"/>
    </location>
</feature>
<dbReference type="Pfam" id="PF13923">
    <property type="entry name" value="zf-C3HC4_2"/>
    <property type="match status" value="1"/>
</dbReference>
<accession>A0AA39GRH3</accession>
<dbReference type="CDD" id="cd18070">
    <property type="entry name" value="DEXQc_SHPRH"/>
    <property type="match status" value="1"/>
</dbReference>
<dbReference type="GO" id="GO:0000209">
    <property type="term" value="P:protein polyubiquitination"/>
    <property type="evidence" value="ECO:0007669"/>
    <property type="project" value="TreeGrafter"/>
</dbReference>
<evidence type="ECO:0000256" key="2">
    <source>
        <dbReference type="ARBA" id="ARBA00022741"/>
    </source>
</evidence>
<keyword evidence="1" id="KW-0479">Metal-binding</keyword>
<feature type="compositionally biased region" description="Acidic residues" evidence="8">
    <location>
        <begin position="719"/>
        <end position="733"/>
    </location>
</feature>
<organism evidence="12 13">
    <name type="scientific">Sarocladium strictum</name>
    <name type="common">Black bundle disease fungus</name>
    <name type="synonym">Acremonium strictum</name>
    <dbReference type="NCBI Taxonomy" id="5046"/>
    <lineage>
        <taxon>Eukaryota</taxon>
        <taxon>Fungi</taxon>
        <taxon>Dikarya</taxon>
        <taxon>Ascomycota</taxon>
        <taxon>Pezizomycotina</taxon>
        <taxon>Sordariomycetes</taxon>
        <taxon>Hypocreomycetidae</taxon>
        <taxon>Hypocreales</taxon>
        <taxon>Sarocladiaceae</taxon>
        <taxon>Sarocladium</taxon>
    </lineage>
</organism>
<dbReference type="PROSITE" id="PS00518">
    <property type="entry name" value="ZF_RING_1"/>
    <property type="match status" value="1"/>
</dbReference>
<comment type="caution">
    <text evidence="12">The sequence shown here is derived from an EMBL/GenBank/DDBJ whole genome shotgun (WGS) entry which is preliminary data.</text>
</comment>
<dbReference type="InterPro" id="IPR049730">
    <property type="entry name" value="SNF2/RAD54-like_C"/>
</dbReference>
<dbReference type="Gene3D" id="3.40.50.300">
    <property type="entry name" value="P-loop containing nucleotide triphosphate hydrolases"/>
    <property type="match status" value="1"/>
</dbReference>
<feature type="region of interest" description="Disordered" evidence="8">
    <location>
        <begin position="30"/>
        <end position="50"/>
    </location>
</feature>
<dbReference type="Pfam" id="PF26021">
    <property type="entry name" value="Ferritin_C144_05"/>
    <property type="match status" value="1"/>
</dbReference>
<dbReference type="InterPro" id="IPR038718">
    <property type="entry name" value="SNF2-like_sf"/>
</dbReference>
<dbReference type="GO" id="GO:0005634">
    <property type="term" value="C:nucleus"/>
    <property type="evidence" value="ECO:0007669"/>
    <property type="project" value="TreeGrafter"/>
</dbReference>
<dbReference type="Pfam" id="PF00271">
    <property type="entry name" value="Helicase_C"/>
    <property type="match status" value="1"/>
</dbReference>
<keyword evidence="3 7" id="KW-0863">Zinc-finger</keyword>
<evidence type="ECO:0000259" key="9">
    <source>
        <dbReference type="PROSITE" id="PS50089"/>
    </source>
</evidence>
<dbReference type="GO" id="GO:0006974">
    <property type="term" value="P:DNA damage response"/>
    <property type="evidence" value="ECO:0007669"/>
    <property type="project" value="TreeGrafter"/>
</dbReference>
<evidence type="ECO:0000313" key="12">
    <source>
        <dbReference type="EMBL" id="KAK0392220.1"/>
    </source>
</evidence>
<evidence type="ECO:0000256" key="6">
    <source>
        <dbReference type="ARBA" id="ARBA00022840"/>
    </source>
</evidence>
<dbReference type="SUPFAM" id="SSF52540">
    <property type="entry name" value="P-loop containing nucleoside triphosphate hydrolases"/>
    <property type="match status" value="2"/>
</dbReference>
<dbReference type="PANTHER" id="PTHR45865">
    <property type="entry name" value="E3 UBIQUITIN-PROTEIN LIGASE SHPRH FAMILY MEMBER"/>
    <property type="match status" value="1"/>
</dbReference>